<keyword evidence="3" id="KW-1185">Reference proteome</keyword>
<dbReference type="AlphaFoldDB" id="A0A2I0ACB9"/>
<feature type="region of interest" description="Disordered" evidence="1">
    <location>
        <begin position="11"/>
        <end position="90"/>
    </location>
</feature>
<gene>
    <name evidence="2" type="ORF">AXF42_Ash009922</name>
</gene>
<name>A0A2I0ACB9_9ASPA</name>
<dbReference type="Proteomes" id="UP000236161">
    <property type="component" value="Unassembled WGS sequence"/>
</dbReference>
<proteinExistence type="predicted"/>
<protein>
    <submittedName>
        <fullName evidence="2">Uncharacterized protein</fullName>
    </submittedName>
</protein>
<sequence>MTVEDGVVVAACESPEHVRQRQTDPQHVAPRGEETARKQGKPESESKKKANPRTHIHIPYCRQGDCGGSEDFCGDSDDNSVTRGMQGGKY</sequence>
<evidence type="ECO:0000313" key="2">
    <source>
        <dbReference type="EMBL" id="PKA53192.1"/>
    </source>
</evidence>
<dbReference type="EMBL" id="KZ451999">
    <property type="protein sequence ID" value="PKA53192.1"/>
    <property type="molecule type" value="Genomic_DNA"/>
</dbReference>
<organism evidence="2 3">
    <name type="scientific">Apostasia shenzhenica</name>
    <dbReference type="NCBI Taxonomy" id="1088818"/>
    <lineage>
        <taxon>Eukaryota</taxon>
        <taxon>Viridiplantae</taxon>
        <taxon>Streptophyta</taxon>
        <taxon>Embryophyta</taxon>
        <taxon>Tracheophyta</taxon>
        <taxon>Spermatophyta</taxon>
        <taxon>Magnoliopsida</taxon>
        <taxon>Liliopsida</taxon>
        <taxon>Asparagales</taxon>
        <taxon>Orchidaceae</taxon>
        <taxon>Apostasioideae</taxon>
        <taxon>Apostasia</taxon>
    </lineage>
</organism>
<evidence type="ECO:0000313" key="3">
    <source>
        <dbReference type="Proteomes" id="UP000236161"/>
    </source>
</evidence>
<feature type="compositionally biased region" description="Basic and acidic residues" evidence="1">
    <location>
        <begin position="14"/>
        <end position="48"/>
    </location>
</feature>
<reference evidence="2 3" key="1">
    <citation type="journal article" date="2017" name="Nature">
        <title>The Apostasia genome and the evolution of orchids.</title>
        <authorList>
            <person name="Zhang G.Q."/>
            <person name="Liu K.W."/>
            <person name="Li Z."/>
            <person name="Lohaus R."/>
            <person name="Hsiao Y.Y."/>
            <person name="Niu S.C."/>
            <person name="Wang J.Y."/>
            <person name="Lin Y.C."/>
            <person name="Xu Q."/>
            <person name="Chen L.J."/>
            <person name="Yoshida K."/>
            <person name="Fujiwara S."/>
            <person name="Wang Z.W."/>
            <person name="Zhang Y.Q."/>
            <person name="Mitsuda N."/>
            <person name="Wang M."/>
            <person name="Liu G.H."/>
            <person name="Pecoraro L."/>
            <person name="Huang H.X."/>
            <person name="Xiao X.J."/>
            <person name="Lin M."/>
            <person name="Wu X.Y."/>
            <person name="Wu W.L."/>
            <person name="Chen Y.Y."/>
            <person name="Chang S.B."/>
            <person name="Sakamoto S."/>
            <person name="Ohme-Takagi M."/>
            <person name="Yagi M."/>
            <person name="Zeng S.J."/>
            <person name="Shen C.Y."/>
            <person name="Yeh C.M."/>
            <person name="Luo Y.B."/>
            <person name="Tsai W.C."/>
            <person name="Van de Peer Y."/>
            <person name="Liu Z.J."/>
        </authorList>
    </citation>
    <scope>NUCLEOTIDE SEQUENCE [LARGE SCALE GENOMIC DNA]</scope>
    <source>
        <strain evidence="3">cv. Shenzhen</strain>
        <tissue evidence="2">Stem</tissue>
    </source>
</reference>
<accession>A0A2I0ACB9</accession>
<evidence type="ECO:0000256" key="1">
    <source>
        <dbReference type="SAM" id="MobiDB-lite"/>
    </source>
</evidence>